<dbReference type="EMBL" id="BKCJ011867727">
    <property type="protein sequence ID" value="GFD59655.1"/>
    <property type="molecule type" value="Genomic_DNA"/>
</dbReference>
<dbReference type="AlphaFoldDB" id="A0A699XIB2"/>
<accession>A0A699XIB2</accession>
<sequence length="53" mass="5714">FWDLPSDRFTVDEAFARAFGLDPALGRDGLSLAQVVATVHPDDQEALAAAIKE</sequence>
<organism evidence="1">
    <name type="scientific">Tanacetum cinerariifolium</name>
    <name type="common">Dalmatian daisy</name>
    <name type="synonym">Chrysanthemum cinerariifolium</name>
    <dbReference type="NCBI Taxonomy" id="118510"/>
    <lineage>
        <taxon>Eukaryota</taxon>
        <taxon>Viridiplantae</taxon>
        <taxon>Streptophyta</taxon>
        <taxon>Embryophyta</taxon>
        <taxon>Tracheophyta</taxon>
        <taxon>Spermatophyta</taxon>
        <taxon>Magnoliopsida</taxon>
        <taxon>eudicotyledons</taxon>
        <taxon>Gunneridae</taxon>
        <taxon>Pentapetalae</taxon>
        <taxon>asterids</taxon>
        <taxon>campanulids</taxon>
        <taxon>Asterales</taxon>
        <taxon>Asteraceae</taxon>
        <taxon>Asteroideae</taxon>
        <taxon>Anthemideae</taxon>
        <taxon>Anthemidinae</taxon>
        <taxon>Tanacetum</taxon>
    </lineage>
</organism>
<comment type="caution">
    <text evidence="1">The sequence shown here is derived from an EMBL/GenBank/DDBJ whole genome shotgun (WGS) entry which is preliminary data.</text>
</comment>
<dbReference type="Gene3D" id="3.30.450.20">
    <property type="entry name" value="PAS domain"/>
    <property type="match status" value="1"/>
</dbReference>
<gene>
    <name evidence="1" type="ORF">Tci_931624</name>
</gene>
<evidence type="ECO:0000313" key="1">
    <source>
        <dbReference type="EMBL" id="GFD59655.1"/>
    </source>
</evidence>
<proteinExistence type="predicted"/>
<feature type="non-terminal residue" evidence="1">
    <location>
        <position position="1"/>
    </location>
</feature>
<evidence type="ECO:0008006" key="2">
    <source>
        <dbReference type="Google" id="ProtNLM"/>
    </source>
</evidence>
<feature type="non-terminal residue" evidence="1">
    <location>
        <position position="53"/>
    </location>
</feature>
<protein>
    <recommendedName>
        <fullName evidence="2">PAS fold-3 domain-containing protein</fullName>
    </recommendedName>
</protein>
<name>A0A699XIB2_TANCI</name>
<reference evidence="1" key="1">
    <citation type="journal article" date="2019" name="Sci. Rep.">
        <title>Draft genome of Tanacetum cinerariifolium, the natural source of mosquito coil.</title>
        <authorList>
            <person name="Yamashiro T."/>
            <person name="Shiraishi A."/>
            <person name="Satake H."/>
            <person name="Nakayama K."/>
        </authorList>
    </citation>
    <scope>NUCLEOTIDE SEQUENCE</scope>
</reference>